<dbReference type="EMBL" id="JARWAK010000009">
    <property type="protein sequence ID" value="MDR5867385.1"/>
    <property type="molecule type" value="Genomic_DNA"/>
</dbReference>
<feature type="short sequence motif" description="TonB C-terminal box" evidence="10">
    <location>
        <begin position="707"/>
        <end position="724"/>
    </location>
</feature>
<dbReference type="PANTHER" id="PTHR30069">
    <property type="entry name" value="TONB-DEPENDENT OUTER MEMBRANE RECEPTOR"/>
    <property type="match status" value="1"/>
</dbReference>
<keyword evidence="6 11" id="KW-0798">TonB box</keyword>
<dbReference type="InterPro" id="IPR037066">
    <property type="entry name" value="Plug_dom_sf"/>
</dbReference>
<evidence type="ECO:0000256" key="12">
    <source>
        <dbReference type="SAM" id="SignalP"/>
    </source>
</evidence>
<dbReference type="Gene3D" id="2.170.130.10">
    <property type="entry name" value="TonB-dependent receptor, plug domain"/>
    <property type="match status" value="1"/>
</dbReference>
<dbReference type="PANTHER" id="PTHR30069:SF42">
    <property type="entry name" value="FERRIC AEROBACTIN RECEPTOR"/>
    <property type="match status" value="1"/>
</dbReference>
<evidence type="ECO:0000313" key="15">
    <source>
        <dbReference type="EMBL" id="MDR5867385.1"/>
    </source>
</evidence>
<dbReference type="PROSITE" id="PS52016">
    <property type="entry name" value="TONB_DEPENDENT_REC_3"/>
    <property type="match status" value="1"/>
</dbReference>
<proteinExistence type="inferred from homology"/>
<dbReference type="Gene3D" id="2.40.170.20">
    <property type="entry name" value="TonB-dependent receptor, beta-barrel domain"/>
    <property type="match status" value="1"/>
</dbReference>
<dbReference type="InterPro" id="IPR039426">
    <property type="entry name" value="TonB-dep_rcpt-like"/>
</dbReference>
<reference evidence="15 16" key="1">
    <citation type="submission" date="2023-04" db="EMBL/GenBank/DDBJ databases">
        <title>A long-awaited taxogenomic arrangement of the family Halomonadaceae.</title>
        <authorList>
            <person name="De La Haba R."/>
            <person name="Chuvochina M."/>
            <person name="Wittouck S."/>
            <person name="Arahal D.R."/>
            <person name="Sanchez-Porro C."/>
            <person name="Hugenholtz P."/>
            <person name="Ventosa A."/>
        </authorList>
    </citation>
    <scope>NUCLEOTIDE SEQUENCE [LARGE SCALE GENOMIC DNA]</scope>
    <source>
        <strain evidence="15 16">DSM 23530</strain>
    </source>
</reference>
<evidence type="ECO:0000256" key="3">
    <source>
        <dbReference type="ARBA" id="ARBA00022452"/>
    </source>
</evidence>
<evidence type="ECO:0000256" key="9">
    <source>
        <dbReference type="PROSITE-ProRule" id="PRU01360"/>
    </source>
</evidence>
<keyword evidence="5 12" id="KW-0732">Signal</keyword>
<dbReference type="InterPro" id="IPR012910">
    <property type="entry name" value="Plug_dom"/>
</dbReference>
<keyword evidence="3 9" id="KW-1134">Transmembrane beta strand</keyword>
<evidence type="ECO:0000256" key="7">
    <source>
        <dbReference type="ARBA" id="ARBA00023136"/>
    </source>
</evidence>
<keyword evidence="4 9" id="KW-0812">Transmembrane</keyword>
<accession>A0ABU1G373</accession>
<keyword evidence="2 9" id="KW-0813">Transport</keyword>
<evidence type="ECO:0000256" key="5">
    <source>
        <dbReference type="ARBA" id="ARBA00022729"/>
    </source>
</evidence>
<gene>
    <name evidence="15" type="ORF">QC818_11350</name>
</gene>
<evidence type="ECO:0000256" key="6">
    <source>
        <dbReference type="ARBA" id="ARBA00023077"/>
    </source>
</evidence>
<comment type="subcellular location">
    <subcellularLocation>
        <location evidence="1 9">Cell outer membrane</location>
        <topology evidence="1 9">Multi-pass membrane protein</topology>
    </subcellularLocation>
</comment>
<organism evidence="15 16">
    <name type="scientific">Halomonas koreensis</name>
    <dbReference type="NCBI Taxonomy" id="245385"/>
    <lineage>
        <taxon>Bacteria</taxon>
        <taxon>Pseudomonadati</taxon>
        <taxon>Pseudomonadota</taxon>
        <taxon>Gammaproteobacteria</taxon>
        <taxon>Oceanospirillales</taxon>
        <taxon>Halomonadaceae</taxon>
        <taxon>Halomonas</taxon>
    </lineage>
</organism>
<keyword evidence="16" id="KW-1185">Reference proteome</keyword>
<feature type="chain" id="PRO_5046745650" evidence="12">
    <location>
        <begin position="28"/>
        <end position="724"/>
    </location>
</feature>
<name>A0ABU1G373_9GAMM</name>
<feature type="domain" description="TonB-dependent receptor-like beta-barrel" evidence="13">
    <location>
        <begin position="275"/>
        <end position="688"/>
    </location>
</feature>
<dbReference type="InterPro" id="IPR000531">
    <property type="entry name" value="Beta-barrel_TonB"/>
</dbReference>
<dbReference type="RefSeq" id="WP_309652979.1">
    <property type="nucleotide sequence ID" value="NZ_JARWAK010000009.1"/>
</dbReference>
<evidence type="ECO:0000256" key="2">
    <source>
        <dbReference type="ARBA" id="ARBA00022448"/>
    </source>
</evidence>
<evidence type="ECO:0000259" key="13">
    <source>
        <dbReference type="Pfam" id="PF00593"/>
    </source>
</evidence>
<keyword evidence="7 9" id="KW-0472">Membrane</keyword>
<comment type="similarity">
    <text evidence="9 11">Belongs to the TonB-dependent receptor family.</text>
</comment>
<feature type="signal peptide" evidence="12">
    <location>
        <begin position="1"/>
        <end position="27"/>
    </location>
</feature>
<dbReference type="SUPFAM" id="SSF56935">
    <property type="entry name" value="Porins"/>
    <property type="match status" value="1"/>
</dbReference>
<dbReference type="InterPro" id="IPR036942">
    <property type="entry name" value="Beta-barrel_TonB_sf"/>
</dbReference>
<protein>
    <submittedName>
        <fullName evidence="15">TonB-dependent receptor</fullName>
    </submittedName>
</protein>
<evidence type="ECO:0000259" key="14">
    <source>
        <dbReference type="Pfam" id="PF07715"/>
    </source>
</evidence>
<keyword evidence="15" id="KW-0675">Receptor</keyword>
<sequence>MPITHPPRPRRLLPLMLCSTLPAMALAQTSTSSGTELADGNGAEMNPLVITATRNRSSEGETPQKVTIITREQIEQQLAITQDPGQVLSNLIPSYSPSRQKLSNAGETFRGRSPLFLVDGVPQTNPLRDSARDSYTIDLSMVERIEVIHGASAEHGLGATGGIINYVTKRPDGAGVRQHAGIRLTSDDDFESEGFGHKLDYRLSGQTGDWDYVVAASRQERGVFYDGNDELVGIAYPGELQDSESYDLLAKVGYWLDDQQSLEASINHFDLEGGDDYVPVSGDREAGVATTARRGNPDGDPGYNEVTTARLAYSHADWFGNQLDAQLYRQRFRAQFATTPYFPYQDGDGNTLYDQTRNESDKVGAKFTLSRDGLLNDRLTLTTGLDLLQDDTRQMLVHTERTYVPETRFRNLAAFLQGDIDLTDSLRLHAGVRQEQAELDVDDFSTVDRSTDDGDPKDVTRDLVDVEGGNPDFDETLFNAGIVYQATDWAQLYANYSEGFGMPDVGRVLRGIETPGQDVDGLLQLQPIVTDNREIGARFDWDRYGLELSYYESNSDFGERLTYDQASGTWVGSREKTEIQGLEVTGEAQVNDAHRLRLTYTHAEGESDTDGDGSVDTELTGINIAPDTLKLAWSAAWTDRLSSHLQYSHYFDRSVDDPELEFDGYGLVDASLAYRLPVGRTSLGVENLTDEDYFTYYSQAARNSDDYYFKGRGRTLTLSYQLDF</sequence>
<keyword evidence="8 9" id="KW-0998">Cell outer membrane</keyword>
<dbReference type="PROSITE" id="PS01156">
    <property type="entry name" value="TONB_DEPENDENT_REC_2"/>
    <property type="match status" value="1"/>
</dbReference>
<evidence type="ECO:0000256" key="1">
    <source>
        <dbReference type="ARBA" id="ARBA00004571"/>
    </source>
</evidence>
<evidence type="ECO:0000256" key="8">
    <source>
        <dbReference type="ARBA" id="ARBA00023237"/>
    </source>
</evidence>
<evidence type="ECO:0000313" key="16">
    <source>
        <dbReference type="Proteomes" id="UP001264519"/>
    </source>
</evidence>
<dbReference type="Pfam" id="PF07715">
    <property type="entry name" value="Plug"/>
    <property type="match status" value="1"/>
</dbReference>
<dbReference type="Pfam" id="PF00593">
    <property type="entry name" value="TonB_dep_Rec_b-barrel"/>
    <property type="match status" value="1"/>
</dbReference>
<feature type="domain" description="TonB-dependent receptor plug" evidence="14">
    <location>
        <begin position="61"/>
        <end position="163"/>
    </location>
</feature>
<evidence type="ECO:0000256" key="4">
    <source>
        <dbReference type="ARBA" id="ARBA00022692"/>
    </source>
</evidence>
<evidence type="ECO:0000256" key="10">
    <source>
        <dbReference type="PROSITE-ProRule" id="PRU10144"/>
    </source>
</evidence>
<dbReference type="Proteomes" id="UP001264519">
    <property type="component" value="Unassembled WGS sequence"/>
</dbReference>
<dbReference type="CDD" id="cd01347">
    <property type="entry name" value="ligand_gated_channel"/>
    <property type="match status" value="1"/>
</dbReference>
<comment type="caution">
    <text evidence="15">The sequence shown here is derived from an EMBL/GenBank/DDBJ whole genome shotgun (WGS) entry which is preliminary data.</text>
</comment>
<dbReference type="InterPro" id="IPR010917">
    <property type="entry name" value="TonB_rcpt_CS"/>
</dbReference>
<evidence type="ECO:0000256" key="11">
    <source>
        <dbReference type="RuleBase" id="RU003357"/>
    </source>
</evidence>